<sequence>MTILNTPNLWRENIIWVNETKRRDHKRNATVPKENSKAGATPERFYKRYVHSLIALSFTNEYSNIVGDDFLIESLRPDLKEIYTEPIESNLDLLELLEKIPTLKKTIRTENIYSHVFSEKIFNLESKALKFVLYFMTSFHNLDNLANDYQKVFTERKKVQYESWDKKAYFNQTIAEIYREDFLFTLLLELLDLSIKQEKGLRLSDVTSLYNSYLSDTPTREHGFSYKQLYDRQYNQAFEKITDGSEVPYWYGDSTWNKAVDGKLNVTSSKKDNRSVINFSIPKDVTNLNDDEIGSALDLILDLFVIQVDFDSVHNHLNRKEVDFLPALVKDALNIQKKHSKDHTFYQIQREDFYKKETEFNFSQHFKTLSQAEKDNEHQPHYILNPRIPTLVRQIANTVNDGIPAIKFIEFLT</sequence>
<dbReference type="Proteomes" id="UP001410648">
    <property type="component" value="Unassembled WGS sequence"/>
</dbReference>
<accession>A0ABP3KFW6</accession>
<keyword evidence="2" id="KW-1185">Reference proteome</keyword>
<protein>
    <submittedName>
        <fullName evidence="1">Uncharacterized protein</fullName>
    </submittedName>
</protein>
<dbReference type="RefSeq" id="WP_346024135.1">
    <property type="nucleotide sequence ID" value="NZ_BAAADA010000047.1"/>
</dbReference>
<evidence type="ECO:0000313" key="1">
    <source>
        <dbReference type="EMBL" id="GAA0478963.1"/>
    </source>
</evidence>
<organism evidence="1 2">
    <name type="scientific">Alkalibacterium indicireducens</name>
    <dbReference type="NCBI Taxonomy" id="398758"/>
    <lineage>
        <taxon>Bacteria</taxon>
        <taxon>Bacillati</taxon>
        <taxon>Bacillota</taxon>
        <taxon>Bacilli</taxon>
        <taxon>Lactobacillales</taxon>
        <taxon>Carnobacteriaceae</taxon>
        <taxon>Alkalibacterium</taxon>
    </lineage>
</organism>
<comment type="caution">
    <text evidence="1">The sequence shown here is derived from an EMBL/GenBank/DDBJ whole genome shotgun (WGS) entry which is preliminary data.</text>
</comment>
<evidence type="ECO:0000313" key="2">
    <source>
        <dbReference type="Proteomes" id="UP001410648"/>
    </source>
</evidence>
<proteinExistence type="predicted"/>
<dbReference type="EMBL" id="BAAADA010000047">
    <property type="protein sequence ID" value="GAA0478963.1"/>
    <property type="molecule type" value="Genomic_DNA"/>
</dbReference>
<gene>
    <name evidence="1" type="ORF">GCM10008936_06510</name>
</gene>
<name>A0ABP3KFW6_9LACT</name>
<reference evidence="2" key="1">
    <citation type="journal article" date="2019" name="Int. J. Syst. Evol. Microbiol.">
        <title>The Global Catalogue of Microorganisms (GCM) 10K type strain sequencing project: providing services to taxonomists for standard genome sequencing and annotation.</title>
        <authorList>
            <consortium name="The Broad Institute Genomics Platform"/>
            <consortium name="The Broad Institute Genome Sequencing Center for Infectious Disease"/>
            <person name="Wu L."/>
            <person name="Ma J."/>
        </authorList>
    </citation>
    <scope>NUCLEOTIDE SEQUENCE [LARGE SCALE GENOMIC DNA]</scope>
    <source>
        <strain evidence="2">JCM 14232</strain>
    </source>
</reference>